<evidence type="ECO:0000256" key="9">
    <source>
        <dbReference type="ARBA" id="ARBA00023136"/>
    </source>
</evidence>
<keyword evidence="8" id="KW-0653">Protein transport</keyword>
<evidence type="ECO:0000256" key="7">
    <source>
        <dbReference type="ARBA" id="ARBA00022729"/>
    </source>
</evidence>
<evidence type="ECO:0000256" key="5">
    <source>
        <dbReference type="ARBA" id="ARBA00022452"/>
    </source>
</evidence>
<evidence type="ECO:0000313" key="15">
    <source>
        <dbReference type="Proteomes" id="UP000595278"/>
    </source>
</evidence>
<dbReference type="Pfam" id="PF05662">
    <property type="entry name" value="YadA_stalk"/>
    <property type="match status" value="1"/>
</dbReference>
<dbReference type="InterPro" id="IPR011049">
    <property type="entry name" value="Serralysin-like_metalloprot_C"/>
</dbReference>
<dbReference type="SUPFAM" id="SSF54523">
    <property type="entry name" value="Pili subunits"/>
    <property type="match status" value="1"/>
</dbReference>
<name>A0A974RY21_9GAMM</name>
<dbReference type="EMBL" id="CP067393">
    <property type="protein sequence ID" value="QQP86838.1"/>
    <property type="molecule type" value="Genomic_DNA"/>
</dbReference>
<comment type="similarity">
    <text evidence="3">Belongs to the autotransporter-2 (AT-2) (TC 1.B.40) family.</text>
</comment>
<dbReference type="Gene3D" id="2.150.10.10">
    <property type="entry name" value="Serralysin-like metalloprotease, C-terminal"/>
    <property type="match status" value="1"/>
</dbReference>
<organism evidence="14 15">
    <name type="scientific">Entomomonas asaccharolytica</name>
    <dbReference type="NCBI Taxonomy" id="2785331"/>
    <lineage>
        <taxon>Bacteria</taxon>
        <taxon>Pseudomonadati</taxon>
        <taxon>Pseudomonadota</taxon>
        <taxon>Gammaproteobacteria</taxon>
        <taxon>Pseudomonadales</taxon>
        <taxon>Pseudomonadaceae</taxon>
        <taxon>Entomomonas</taxon>
    </lineage>
</organism>
<keyword evidence="6" id="KW-0812">Transmembrane</keyword>
<sequence length="328" mass="34372">MKNVKKKGLFIISVLALTIANTHARTVNVVMPDNVLHGDGNVITNADKSVNIGWGDRITDVTNTNSIGSNNTINTATDSNVNGIGNNVENATGTSAMGNSNTIKDTENSQVIGNNNTVSGSNNIAIGNNNNVSGENSMAIGGGTASNGGIAIGSGSTANREDEVNFGDRQLTGIKAGVADTDAVNVGQLNSKASETLQNANNYTDSRVPTIINEANQYTDYQYNQAIDQLFQKNRGYIDSQINRLDKKIDNYRNDAFAGVAGALAIASIPKKEGYQTSYGVGVANFRNQQAIAAGIEHNTSTRTVMKFNFSSDTKGGIGLGAGFAIGH</sequence>
<dbReference type="Proteomes" id="UP000595278">
    <property type="component" value="Chromosome"/>
</dbReference>
<keyword evidence="4" id="KW-0813">Transport</keyword>
<keyword evidence="15" id="KW-1185">Reference proteome</keyword>
<feature type="domain" description="Trimeric autotransporter adhesin YadA-like stalk" evidence="13">
    <location>
        <begin position="170"/>
        <end position="207"/>
    </location>
</feature>
<keyword evidence="5" id="KW-1134">Transmembrane beta strand</keyword>
<evidence type="ECO:0000313" key="14">
    <source>
        <dbReference type="EMBL" id="QQP86838.1"/>
    </source>
</evidence>
<feature type="chain" id="PRO_5036833555" evidence="11">
    <location>
        <begin position="25"/>
        <end position="328"/>
    </location>
</feature>
<dbReference type="Pfam" id="PF03895">
    <property type="entry name" value="YadA_anchor"/>
    <property type="match status" value="1"/>
</dbReference>
<evidence type="ECO:0000256" key="11">
    <source>
        <dbReference type="SAM" id="SignalP"/>
    </source>
</evidence>
<evidence type="ECO:0000259" key="12">
    <source>
        <dbReference type="Pfam" id="PF03895"/>
    </source>
</evidence>
<dbReference type="Gene3D" id="3.30.1300.30">
    <property type="entry name" value="GSPII I/J protein-like"/>
    <property type="match status" value="1"/>
</dbReference>
<dbReference type="GO" id="GO:0009279">
    <property type="term" value="C:cell outer membrane"/>
    <property type="evidence" value="ECO:0007669"/>
    <property type="project" value="UniProtKB-SubCell"/>
</dbReference>
<keyword evidence="9" id="KW-0472">Membrane</keyword>
<evidence type="ECO:0000256" key="2">
    <source>
        <dbReference type="ARBA" id="ARBA00004442"/>
    </source>
</evidence>
<dbReference type="GO" id="GO:0009986">
    <property type="term" value="C:cell surface"/>
    <property type="evidence" value="ECO:0007669"/>
    <property type="project" value="UniProtKB-SubCell"/>
</dbReference>
<evidence type="ECO:0000256" key="3">
    <source>
        <dbReference type="ARBA" id="ARBA00005848"/>
    </source>
</evidence>
<evidence type="ECO:0000256" key="6">
    <source>
        <dbReference type="ARBA" id="ARBA00022692"/>
    </source>
</evidence>
<protein>
    <submittedName>
        <fullName evidence="14">YadA-like family protein</fullName>
    </submittedName>
</protein>
<gene>
    <name evidence="14" type="ORF">JHT90_06245</name>
</gene>
<keyword evidence="10" id="KW-0998">Cell outer membrane</keyword>
<dbReference type="SUPFAM" id="SSF101967">
    <property type="entry name" value="Adhesin YadA, collagen-binding domain"/>
    <property type="match status" value="1"/>
</dbReference>
<dbReference type="InterPro" id="IPR005594">
    <property type="entry name" value="YadA_C"/>
</dbReference>
<evidence type="ECO:0000259" key="13">
    <source>
        <dbReference type="Pfam" id="PF05662"/>
    </source>
</evidence>
<keyword evidence="7 11" id="KW-0732">Signal</keyword>
<dbReference type="RefSeq" id="WP_201095284.1">
    <property type="nucleotide sequence ID" value="NZ_CP067393.1"/>
</dbReference>
<feature type="domain" description="Trimeric autotransporter adhesin YadA-like C-terminal membrane anchor" evidence="12">
    <location>
        <begin position="276"/>
        <end position="325"/>
    </location>
</feature>
<dbReference type="InterPro" id="IPR008635">
    <property type="entry name" value="Coiled_stalk_dom"/>
</dbReference>
<proteinExistence type="inferred from homology"/>
<comment type="subcellular location">
    <subcellularLocation>
        <location evidence="2">Cell outer membrane</location>
    </subcellularLocation>
    <subcellularLocation>
        <location evidence="1">Cell surface</location>
    </subcellularLocation>
</comment>
<evidence type="ECO:0000256" key="4">
    <source>
        <dbReference type="ARBA" id="ARBA00022448"/>
    </source>
</evidence>
<dbReference type="Gene3D" id="1.20.5.2280">
    <property type="match status" value="1"/>
</dbReference>
<evidence type="ECO:0000256" key="1">
    <source>
        <dbReference type="ARBA" id="ARBA00004241"/>
    </source>
</evidence>
<reference evidence="14 15" key="1">
    <citation type="submission" date="2021-01" db="EMBL/GenBank/DDBJ databases">
        <title>Entomomonas sp. F2A isolated from a house cricket (Acheta domesticus).</title>
        <authorList>
            <person name="Spergser J."/>
            <person name="Busse H.-J."/>
        </authorList>
    </citation>
    <scope>NUCLEOTIDE SEQUENCE [LARGE SCALE GENOMIC DNA]</scope>
    <source>
        <strain evidence="14 15">F2A</strain>
    </source>
</reference>
<evidence type="ECO:0000256" key="8">
    <source>
        <dbReference type="ARBA" id="ARBA00022927"/>
    </source>
</evidence>
<accession>A0A974RY21</accession>
<dbReference type="GO" id="GO:0015031">
    <property type="term" value="P:protein transport"/>
    <property type="evidence" value="ECO:0007669"/>
    <property type="project" value="UniProtKB-KW"/>
</dbReference>
<dbReference type="AlphaFoldDB" id="A0A974RY21"/>
<dbReference type="InterPro" id="IPR045584">
    <property type="entry name" value="Pilin-like"/>
</dbReference>
<feature type="signal peptide" evidence="11">
    <location>
        <begin position="1"/>
        <end position="24"/>
    </location>
</feature>
<evidence type="ECO:0000256" key="10">
    <source>
        <dbReference type="ARBA" id="ARBA00023237"/>
    </source>
</evidence>
<dbReference type="KEGG" id="eaz:JHT90_06245"/>